<evidence type="ECO:0000313" key="4">
    <source>
        <dbReference type="EnsemblPlants" id="OMERI03G30110.2"/>
    </source>
</evidence>
<keyword evidence="5" id="KW-1185">Reference proteome</keyword>
<protein>
    <recommendedName>
        <fullName evidence="6">cAMP-regulated phosphoprotein 19-related protein</fullName>
    </recommendedName>
</protein>
<sequence>MRPAPFAAIGSPSFCLFDPFPLLLLPSTSTRSSPPRLEPSMSGKPSDDTTGQVRPEVDGSDEKVEIANQNEKEVMPSPQEEDHERAYFDSADWALGKQGGHPQKPKGPLEALRPKLQPTQQQARSRRFLHASVDNEEGLNSPTEDASQNQESNEVKDEK</sequence>
<proteinExistence type="inferred from homology"/>
<accession>A0A0E0D6D9</accession>
<dbReference type="PANTHER" id="PTHR10358:SF46">
    <property type="entry name" value="OS05G0566600 PROTEIN"/>
    <property type="match status" value="1"/>
</dbReference>
<feature type="compositionally biased region" description="Polar residues" evidence="3">
    <location>
        <begin position="138"/>
        <end position="152"/>
    </location>
</feature>
<evidence type="ECO:0000256" key="1">
    <source>
        <dbReference type="ARBA" id="ARBA00010520"/>
    </source>
</evidence>
<dbReference type="Proteomes" id="UP000008021">
    <property type="component" value="Chromosome 3"/>
</dbReference>
<dbReference type="EnsemblPlants" id="OMERI03G30110.2">
    <property type="protein sequence ID" value="OMERI03G30110.2"/>
    <property type="gene ID" value="OMERI03G30110"/>
</dbReference>
<evidence type="ECO:0000313" key="5">
    <source>
        <dbReference type="Proteomes" id="UP000008021"/>
    </source>
</evidence>
<dbReference type="AlphaFoldDB" id="A0A0E0D6D9"/>
<dbReference type="GO" id="GO:0004864">
    <property type="term" value="F:protein phosphatase inhibitor activity"/>
    <property type="evidence" value="ECO:0007669"/>
    <property type="project" value="TreeGrafter"/>
</dbReference>
<dbReference type="InterPro" id="IPR006760">
    <property type="entry name" value="Endosulphine"/>
</dbReference>
<evidence type="ECO:0000256" key="2">
    <source>
        <dbReference type="RuleBase" id="RU363120"/>
    </source>
</evidence>
<dbReference type="Pfam" id="PF04667">
    <property type="entry name" value="Endosulfine"/>
    <property type="match status" value="1"/>
</dbReference>
<evidence type="ECO:0000256" key="3">
    <source>
        <dbReference type="SAM" id="MobiDB-lite"/>
    </source>
</evidence>
<dbReference type="Gramene" id="OMERI03G30110.2">
    <property type="protein sequence ID" value="OMERI03G30110.2"/>
    <property type="gene ID" value="OMERI03G30110"/>
</dbReference>
<dbReference type="GO" id="GO:0005737">
    <property type="term" value="C:cytoplasm"/>
    <property type="evidence" value="ECO:0007669"/>
    <property type="project" value="TreeGrafter"/>
</dbReference>
<organism evidence="4">
    <name type="scientific">Oryza meridionalis</name>
    <dbReference type="NCBI Taxonomy" id="40149"/>
    <lineage>
        <taxon>Eukaryota</taxon>
        <taxon>Viridiplantae</taxon>
        <taxon>Streptophyta</taxon>
        <taxon>Embryophyta</taxon>
        <taxon>Tracheophyta</taxon>
        <taxon>Spermatophyta</taxon>
        <taxon>Magnoliopsida</taxon>
        <taxon>Liliopsida</taxon>
        <taxon>Poales</taxon>
        <taxon>Poaceae</taxon>
        <taxon>BOP clade</taxon>
        <taxon>Oryzoideae</taxon>
        <taxon>Oryzeae</taxon>
        <taxon>Oryzinae</taxon>
        <taxon>Oryza</taxon>
    </lineage>
</organism>
<feature type="region of interest" description="Disordered" evidence="3">
    <location>
        <begin position="25"/>
        <end position="159"/>
    </location>
</feature>
<feature type="compositionally biased region" description="Basic and acidic residues" evidence="3">
    <location>
        <begin position="55"/>
        <end position="87"/>
    </location>
</feature>
<evidence type="ECO:0008006" key="6">
    <source>
        <dbReference type="Google" id="ProtNLM"/>
    </source>
</evidence>
<feature type="compositionally biased region" description="Low complexity" evidence="3">
    <location>
        <begin position="25"/>
        <end position="40"/>
    </location>
</feature>
<dbReference type="PANTHER" id="PTHR10358">
    <property type="entry name" value="ENDOSULFINE"/>
    <property type="match status" value="1"/>
</dbReference>
<reference evidence="4" key="1">
    <citation type="submission" date="2015-04" db="UniProtKB">
        <authorList>
            <consortium name="EnsemblPlants"/>
        </authorList>
    </citation>
    <scope>IDENTIFICATION</scope>
</reference>
<reference evidence="4" key="2">
    <citation type="submission" date="2018-05" db="EMBL/GenBank/DDBJ databases">
        <title>OmerRS3 (Oryza meridionalis Reference Sequence Version 3).</title>
        <authorList>
            <person name="Zhang J."/>
            <person name="Kudrna D."/>
            <person name="Lee S."/>
            <person name="Talag J."/>
            <person name="Welchert J."/>
            <person name="Wing R.A."/>
        </authorList>
    </citation>
    <scope>NUCLEOTIDE SEQUENCE [LARGE SCALE GENOMIC DNA]</scope>
    <source>
        <strain evidence="4">cv. OR44</strain>
    </source>
</reference>
<name>A0A0E0D6D9_9ORYZ</name>
<comment type="similarity">
    <text evidence="1 2">Belongs to the endosulfine family.</text>
</comment>